<keyword evidence="4" id="KW-1185">Reference proteome</keyword>
<evidence type="ECO:0000256" key="1">
    <source>
        <dbReference type="SAM" id="Coils"/>
    </source>
</evidence>
<feature type="coiled-coil region" evidence="1">
    <location>
        <begin position="69"/>
        <end position="110"/>
    </location>
</feature>
<evidence type="ECO:0000313" key="3">
    <source>
        <dbReference type="EMBL" id="CAK7340902.1"/>
    </source>
</evidence>
<dbReference type="AlphaFoldDB" id="A0AAV1RZ90"/>
<proteinExistence type="predicted"/>
<organism evidence="3 4">
    <name type="scientific">Dovyalis caffra</name>
    <dbReference type="NCBI Taxonomy" id="77055"/>
    <lineage>
        <taxon>Eukaryota</taxon>
        <taxon>Viridiplantae</taxon>
        <taxon>Streptophyta</taxon>
        <taxon>Embryophyta</taxon>
        <taxon>Tracheophyta</taxon>
        <taxon>Spermatophyta</taxon>
        <taxon>Magnoliopsida</taxon>
        <taxon>eudicotyledons</taxon>
        <taxon>Gunneridae</taxon>
        <taxon>Pentapetalae</taxon>
        <taxon>rosids</taxon>
        <taxon>fabids</taxon>
        <taxon>Malpighiales</taxon>
        <taxon>Salicaceae</taxon>
        <taxon>Flacourtieae</taxon>
        <taxon>Dovyalis</taxon>
    </lineage>
</organism>
<gene>
    <name evidence="3" type="ORF">DCAF_LOCUS15991</name>
</gene>
<dbReference type="EMBL" id="CAWUPB010001160">
    <property type="protein sequence ID" value="CAK7340902.1"/>
    <property type="molecule type" value="Genomic_DNA"/>
</dbReference>
<accession>A0AAV1RZ90</accession>
<name>A0AAV1RZ90_9ROSI</name>
<comment type="caution">
    <text evidence="3">The sequence shown here is derived from an EMBL/GenBank/DDBJ whole genome shotgun (WGS) entry which is preliminary data.</text>
</comment>
<evidence type="ECO:0000256" key="2">
    <source>
        <dbReference type="SAM" id="MobiDB-lite"/>
    </source>
</evidence>
<reference evidence="3 4" key="1">
    <citation type="submission" date="2024-01" db="EMBL/GenBank/DDBJ databases">
        <authorList>
            <person name="Waweru B."/>
        </authorList>
    </citation>
    <scope>NUCLEOTIDE SEQUENCE [LARGE SCALE GENOMIC DNA]</scope>
</reference>
<feature type="compositionally biased region" description="Polar residues" evidence="2">
    <location>
        <begin position="156"/>
        <end position="166"/>
    </location>
</feature>
<feature type="region of interest" description="Disordered" evidence="2">
    <location>
        <begin position="156"/>
        <end position="195"/>
    </location>
</feature>
<sequence>MVSKKSQKKMVKGVDAQLLFPKSQSSASKAACAAHSLCVVEMLSLGGSQSSVCHLCVEGIAKWIADPENSDFNKHLAEHEATLNTLNKQYADMLEQLEAEKQRGRELEEMEKVTRGKSLLDAPIDNLNLQELEKLQQLMGEFKGKLLKQIEELSNHNKNPTSSSVNLAEAISPSVTNPGRASSADDNCHDDGHEF</sequence>
<dbReference type="Proteomes" id="UP001314170">
    <property type="component" value="Unassembled WGS sequence"/>
</dbReference>
<feature type="compositionally biased region" description="Basic and acidic residues" evidence="2">
    <location>
        <begin position="186"/>
        <end position="195"/>
    </location>
</feature>
<keyword evidence="1" id="KW-0175">Coiled coil</keyword>
<protein>
    <submittedName>
        <fullName evidence="3">Uncharacterized protein</fullName>
    </submittedName>
</protein>
<evidence type="ECO:0000313" key="4">
    <source>
        <dbReference type="Proteomes" id="UP001314170"/>
    </source>
</evidence>